<reference evidence="1 2" key="1">
    <citation type="journal article" date="2011" name="J. Bacteriol.">
        <title>Genome sequence of the obligate intracellular animal pathogen Chlamydia pecorum E58.</title>
        <authorList>
            <person name="Mojica S."/>
            <person name="Huot Creasy H."/>
            <person name="Daugherty S."/>
            <person name="Read T.D."/>
            <person name="Kim T."/>
            <person name="Kaltenboeck B."/>
            <person name="Bavoil P."/>
            <person name="Myers G.S."/>
        </authorList>
    </citation>
    <scope>NUCLEOTIDE SEQUENCE [LARGE SCALE GENOMIC DNA]</scope>
    <source>
        <strain evidence="1 2">E58</strain>
    </source>
</reference>
<sequence length="48" mass="5742">MSTCIKNFEQEYSSRIFMSSFSFVNSKFFNLFKKAKASQGFRYCFDSR</sequence>
<keyword evidence="2" id="KW-1185">Reference proteome</keyword>
<organism evidence="1 2">
    <name type="scientific">Chlamydia pecorum (strain ATCC VR-628 / DSM 29919 / E58)</name>
    <name type="common">Chlamydophila pecorum</name>
    <dbReference type="NCBI Taxonomy" id="331635"/>
    <lineage>
        <taxon>Bacteria</taxon>
        <taxon>Pseudomonadati</taxon>
        <taxon>Chlamydiota</taxon>
        <taxon>Chlamydiia</taxon>
        <taxon>Chlamydiales</taxon>
        <taxon>Chlamydiaceae</taxon>
        <taxon>Chlamydia/Chlamydophila group</taxon>
        <taxon>Chlamydia</taxon>
    </lineage>
</organism>
<gene>
    <name evidence="1" type="ordered locus">G5S_1002</name>
</gene>
<accession>A0AA34RE24</accession>
<proteinExistence type="predicted"/>
<dbReference type="AlphaFoldDB" id="A0AA34RE24"/>
<evidence type="ECO:0000313" key="2">
    <source>
        <dbReference type="Proteomes" id="UP000008305"/>
    </source>
</evidence>
<name>A0AA34RE24_CHLPE</name>
<dbReference type="KEGG" id="cpm:G5S_1002"/>
<evidence type="ECO:0000313" key="1">
    <source>
        <dbReference type="EMBL" id="AEB41920.1"/>
    </source>
</evidence>
<dbReference type="EMBL" id="CP002608">
    <property type="protein sequence ID" value="AEB41920.1"/>
    <property type="molecule type" value="Genomic_DNA"/>
</dbReference>
<protein>
    <submittedName>
        <fullName evidence="1">Uncharacterized protein</fullName>
    </submittedName>
</protein>
<dbReference type="Proteomes" id="UP000008305">
    <property type="component" value="Chromosome"/>
</dbReference>